<proteinExistence type="predicted"/>
<organism evidence="1 2">
    <name type="scientific">Pleurodeles waltl</name>
    <name type="common">Iberian ribbed newt</name>
    <dbReference type="NCBI Taxonomy" id="8319"/>
    <lineage>
        <taxon>Eukaryota</taxon>
        <taxon>Metazoa</taxon>
        <taxon>Chordata</taxon>
        <taxon>Craniata</taxon>
        <taxon>Vertebrata</taxon>
        <taxon>Euteleostomi</taxon>
        <taxon>Amphibia</taxon>
        <taxon>Batrachia</taxon>
        <taxon>Caudata</taxon>
        <taxon>Salamandroidea</taxon>
        <taxon>Salamandridae</taxon>
        <taxon>Pleurodelinae</taxon>
        <taxon>Pleurodeles</taxon>
    </lineage>
</organism>
<reference evidence="1" key="1">
    <citation type="journal article" date="2022" name="bioRxiv">
        <title>Sequencing and chromosome-scale assembly of the giantPleurodeles waltlgenome.</title>
        <authorList>
            <person name="Brown T."/>
            <person name="Elewa A."/>
            <person name="Iarovenko S."/>
            <person name="Subramanian E."/>
            <person name="Araus A.J."/>
            <person name="Petzold A."/>
            <person name="Susuki M."/>
            <person name="Suzuki K.-i.T."/>
            <person name="Hayashi T."/>
            <person name="Toyoda A."/>
            <person name="Oliveira C."/>
            <person name="Osipova E."/>
            <person name="Leigh N.D."/>
            <person name="Simon A."/>
            <person name="Yun M.H."/>
        </authorList>
    </citation>
    <scope>NUCLEOTIDE SEQUENCE</scope>
    <source>
        <strain evidence="1">20211129_DDA</strain>
        <tissue evidence="1">Liver</tissue>
    </source>
</reference>
<sequence>MRRKYSYVLKGNNYDGRACFPDGCATYCQGLMCREGCPHADVYLRASMWKGTCLVTVLQNVPSFASSQMAFNGAW</sequence>
<comment type="caution">
    <text evidence="1">The sequence shown here is derived from an EMBL/GenBank/DDBJ whole genome shotgun (WGS) entry which is preliminary data.</text>
</comment>
<accession>A0AAV7MU50</accession>
<evidence type="ECO:0000313" key="2">
    <source>
        <dbReference type="Proteomes" id="UP001066276"/>
    </source>
</evidence>
<evidence type="ECO:0000313" key="1">
    <source>
        <dbReference type="EMBL" id="KAJ1107281.1"/>
    </source>
</evidence>
<keyword evidence="2" id="KW-1185">Reference proteome</keyword>
<protein>
    <submittedName>
        <fullName evidence="1">Uncharacterized protein</fullName>
    </submittedName>
</protein>
<gene>
    <name evidence="1" type="ORF">NDU88_004673</name>
</gene>
<dbReference type="EMBL" id="JANPWB010000013">
    <property type="protein sequence ID" value="KAJ1107281.1"/>
    <property type="molecule type" value="Genomic_DNA"/>
</dbReference>
<name>A0AAV7MU50_PLEWA</name>
<dbReference type="AlphaFoldDB" id="A0AAV7MU50"/>
<dbReference type="Proteomes" id="UP001066276">
    <property type="component" value="Chromosome 9"/>
</dbReference>